<dbReference type="Proteomes" id="UP000276133">
    <property type="component" value="Unassembled WGS sequence"/>
</dbReference>
<proteinExistence type="predicted"/>
<sequence>MLDLKSDSDSSFVERMDTQNTQAFALKGILKLMINSKYHFKSKRIKFLRGTSGRDELSKQCECAY</sequence>
<evidence type="ECO:0000313" key="2">
    <source>
        <dbReference type="Proteomes" id="UP000276133"/>
    </source>
</evidence>
<reference evidence="1 2" key="1">
    <citation type="journal article" date="2018" name="Sci. Rep.">
        <title>Genomic signatures of local adaptation to the degree of environmental predictability in rotifers.</title>
        <authorList>
            <person name="Franch-Gras L."/>
            <person name="Hahn C."/>
            <person name="Garcia-Roger E.M."/>
            <person name="Carmona M.J."/>
            <person name="Serra M."/>
            <person name="Gomez A."/>
        </authorList>
    </citation>
    <scope>NUCLEOTIDE SEQUENCE [LARGE SCALE GENOMIC DNA]</scope>
    <source>
        <strain evidence="1">HYR1</strain>
    </source>
</reference>
<protein>
    <submittedName>
        <fullName evidence="1">Uncharacterized protein</fullName>
    </submittedName>
</protein>
<accession>A0A3M7SFA6</accession>
<keyword evidence="2" id="KW-1185">Reference proteome</keyword>
<organism evidence="1 2">
    <name type="scientific">Brachionus plicatilis</name>
    <name type="common">Marine rotifer</name>
    <name type="synonym">Brachionus muelleri</name>
    <dbReference type="NCBI Taxonomy" id="10195"/>
    <lineage>
        <taxon>Eukaryota</taxon>
        <taxon>Metazoa</taxon>
        <taxon>Spiralia</taxon>
        <taxon>Gnathifera</taxon>
        <taxon>Rotifera</taxon>
        <taxon>Eurotatoria</taxon>
        <taxon>Monogononta</taxon>
        <taxon>Pseudotrocha</taxon>
        <taxon>Ploima</taxon>
        <taxon>Brachionidae</taxon>
        <taxon>Brachionus</taxon>
    </lineage>
</organism>
<dbReference type="AlphaFoldDB" id="A0A3M7SFA6"/>
<dbReference type="EMBL" id="REGN01001513">
    <property type="protein sequence ID" value="RNA34230.1"/>
    <property type="molecule type" value="Genomic_DNA"/>
</dbReference>
<comment type="caution">
    <text evidence="1">The sequence shown here is derived from an EMBL/GenBank/DDBJ whole genome shotgun (WGS) entry which is preliminary data.</text>
</comment>
<evidence type="ECO:0000313" key="1">
    <source>
        <dbReference type="EMBL" id="RNA34230.1"/>
    </source>
</evidence>
<name>A0A3M7SFA6_BRAPC</name>
<gene>
    <name evidence="1" type="ORF">BpHYR1_024280</name>
</gene>